<evidence type="ECO:0000256" key="3">
    <source>
        <dbReference type="ARBA" id="ARBA00022692"/>
    </source>
</evidence>
<dbReference type="OrthoDB" id="3261015at2"/>
<dbReference type="Pfam" id="PF00654">
    <property type="entry name" value="Voltage_CLC"/>
    <property type="match status" value="1"/>
</dbReference>
<dbReference type="AlphaFoldDB" id="A0A4R1G2P8"/>
<sequence length="414" mass="44834">MKISAKLFISLIIIGMLAGLTGVLLSHLLHWVQHYAYGYATNGQDIPFLVGVSQASGARRFGIVLLCGVIVSLGWYLLHRYLGSPVSIKAALNQPHQGLPFFRTLYHGLLQIISVGLGSPLGREVAPREISAALATLWCQKTQLSEQESKLLIACAAGAGLSAIYNVPLAGIIFTLETLLLCWSGIPIIAAFIACAIATLVSRIGLGDLVQYHLVETELTLSLFYWAALIGPLIGILVYFFKKTTQYFPWLKRNDKRIILIGLLSFSLIALLAIYFPAILGNGKAGNQLSFWGLIGWHDSLALMLIKWLVILLALAAGAYGGLITPSMMLGSTFAFSSVFLWNALGLPTIPLESAALIGATAFLATSLNMPITALVFCLELTRVSPAFLFPMAIATAGAYFTQYWLKNRQVDKA</sequence>
<accession>A0A4R1G2P8</accession>
<keyword evidence="9" id="KW-0407">Ion channel</keyword>
<keyword evidence="3 10" id="KW-0812">Transmembrane</keyword>
<feature type="transmembrane region" description="Helical" evidence="10">
    <location>
        <begin position="7"/>
        <end position="29"/>
    </location>
</feature>
<feature type="transmembrane region" description="Helical" evidence="10">
    <location>
        <begin position="180"/>
        <end position="203"/>
    </location>
</feature>
<evidence type="ECO:0000313" key="11">
    <source>
        <dbReference type="EMBL" id="TCK01888.1"/>
    </source>
</evidence>
<organism evidence="11 12">
    <name type="scientific">Volucribacter psittacicida</name>
    <dbReference type="NCBI Taxonomy" id="203482"/>
    <lineage>
        <taxon>Bacteria</taxon>
        <taxon>Pseudomonadati</taxon>
        <taxon>Pseudomonadota</taxon>
        <taxon>Gammaproteobacteria</taxon>
        <taxon>Pasteurellales</taxon>
        <taxon>Pasteurellaceae</taxon>
        <taxon>Volucribacter</taxon>
    </lineage>
</organism>
<feature type="transmembrane region" description="Helical" evidence="10">
    <location>
        <begin position="99"/>
        <end position="118"/>
    </location>
</feature>
<dbReference type="Gene3D" id="1.10.3080.10">
    <property type="entry name" value="Clc chloride channel"/>
    <property type="match status" value="1"/>
</dbReference>
<evidence type="ECO:0000256" key="2">
    <source>
        <dbReference type="ARBA" id="ARBA00022448"/>
    </source>
</evidence>
<evidence type="ECO:0000256" key="10">
    <source>
        <dbReference type="SAM" id="Phobius"/>
    </source>
</evidence>
<feature type="transmembrane region" description="Helical" evidence="10">
    <location>
        <begin position="223"/>
        <end position="241"/>
    </location>
</feature>
<dbReference type="InterPro" id="IPR014743">
    <property type="entry name" value="Cl-channel_core"/>
</dbReference>
<dbReference type="CDD" id="cd01033">
    <property type="entry name" value="ClC_like"/>
    <property type="match status" value="1"/>
</dbReference>
<reference evidence="11 12" key="1">
    <citation type="submission" date="2019-03" db="EMBL/GenBank/DDBJ databases">
        <title>Genomic Encyclopedia of Type Strains, Phase IV (KMG-IV): sequencing the most valuable type-strain genomes for metagenomic binning, comparative biology and taxonomic classification.</title>
        <authorList>
            <person name="Goeker M."/>
        </authorList>
    </citation>
    <scope>NUCLEOTIDE SEQUENCE [LARGE SCALE GENOMIC DNA]</scope>
    <source>
        <strain evidence="11 12">DSM 15534</strain>
    </source>
</reference>
<dbReference type="Proteomes" id="UP000294702">
    <property type="component" value="Unassembled WGS sequence"/>
</dbReference>
<evidence type="ECO:0000256" key="7">
    <source>
        <dbReference type="ARBA" id="ARBA00023173"/>
    </source>
</evidence>
<keyword evidence="8" id="KW-0868">Chloride</keyword>
<feature type="transmembrane region" description="Helical" evidence="10">
    <location>
        <begin position="386"/>
        <end position="406"/>
    </location>
</feature>
<evidence type="ECO:0000256" key="4">
    <source>
        <dbReference type="ARBA" id="ARBA00022989"/>
    </source>
</evidence>
<dbReference type="PRINTS" id="PR00762">
    <property type="entry name" value="CLCHANNEL"/>
</dbReference>
<evidence type="ECO:0000256" key="5">
    <source>
        <dbReference type="ARBA" id="ARBA00023065"/>
    </source>
</evidence>
<evidence type="ECO:0000256" key="8">
    <source>
        <dbReference type="ARBA" id="ARBA00023214"/>
    </source>
</evidence>
<feature type="transmembrane region" description="Helical" evidence="10">
    <location>
        <begin position="356"/>
        <end position="379"/>
    </location>
</feature>
<dbReference type="PANTHER" id="PTHR43427:SF6">
    <property type="entry name" value="CHLORIDE CHANNEL PROTEIN CLC-E"/>
    <property type="match status" value="1"/>
</dbReference>
<feature type="transmembrane region" description="Helical" evidence="10">
    <location>
        <begin position="261"/>
        <end position="280"/>
    </location>
</feature>
<keyword evidence="2" id="KW-0813">Transport</keyword>
<dbReference type="RefSeq" id="WP_132688806.1">
    <property type="nucleotide sequence ID" value="NZ_SMFT01000001.1"/>
</dbReference>
<dbReference type="InterPro" id="IPR050368">
    <property type="entry name" value="ClC-type_chloride_channel"/>
</dbReference>
<dbReference type="EMBL" id="SMFT01000001">
    <property type="protein sequence ID" value="TCK01888.1"/>
    <property type="molecule type" value="Genomic_DNA"/>
</dbReference>
<proteinExistence type="predicted"/>
<feature type="transmembrane region" description="Helical" evidence="10">
    <location>
        <begin position="300"/>
        <end position="323"/>
    </location>
</feature>
<feature type="transmembrane region" description="Helical" evidence="10">
    <location>
        <begin position="151"/>
        <end position="173"/>
    </location>
</feature>
<feature type="transmembrane region" description="Helical" evidence="10">
    <location>
        <begin position="61"/>
        <end position="78"/>
    </location>
</feature>
<comment type="caution">
    <text evidence="11">The sequence shown here is derived from an EMBL/GenBank/DDBJ whole genome shotgun (WGS) entry which is preliminary data.</text>
</comment>
<dbReference type="InterPro" id="IPR001807">
    <property type="entry name" value="ClC"/>
</dbReference>
<keyword evidence="6 10" id="KW-0472">Membrane</keyword>
<keyword evidence="12" id="KW-1185">Reference proteome</keyword>
<feature type="transmembrane region" description="Helical" evidence="10">
    <location>
        <begin position="330"/>
        <end position="350"/>
    </location>
</feature>
<dbReference type="PANTHER" id="PTHR43427">
    <property type="entry name" value="CHLORIDE CHANNEL PROTEIN CLC-E"/>
    <property type="match status" value="1"/>
</dbReference>
<gene>
    <name evidence="11" type="ORF">EV694_0522</name>
</gene>
<evidence type="ECO:0000256" key="6">
    <source>
        <dbReference type="ARBA" id="ARBA00023136"/>
    </source>
</evidence>
<evidence type="ECO:0000313" key="12">
    <source>
        <dbReference type="Proteomes" id="UP000294702"/>
    </source>
</evidence>
<dbReference type="SUPFAM" id="SSF81340">
    <property type="entry name" value="Clc chloride channel"/>
    <property type="match status" value="1"/>
</dbReference>
<protein>
    <submittedName>
        <fullName evidence="11">H+/Cl-antiporter ClcA</fullName>
    </submittedName>
</protein>
<keyword evidence="5" id="KW-0406">Ion transport</keyword>
<dbReference type="GO" id="GO:0034707">
    <property type="term" value="C:chloride channel complex"/>
    <property type="evidence" value="ECO:0007669"/>
    <property type="project" value="UniProtKB-KW"/>
</dbReference>
<comment type="subcellular location">
    <subcellularLocation>
        <location evidence="1">Membrane</location>
        <topology evidence="1">Multi-pass membrane protein</topology>
    </subcellularLocation>
</comment>
<evidence type="ECO:0000256" key="9">
    <source>
        <dbReference type="ARBA" id="ARBA00023303"/>
    </source>
</evidence>
<keyword evidence="7" id="KW-0869">Chloride channel</keyword>
<evidence type="ECO:0000256" key="1">
    <source>
        <dbReference type="ARBA" id="ARBA00004141"/>
    </source>
</evidence>
<name>A0A4R1G2P8_9PAST</name>
<keyword evidence="4 10" id="KW-1133">Transmembrane helix</keyword>
<dbReference type="GO" id="GO:0005254">
    <property type="term" value="F:chloride channel activity"/>
    <property type="evidence" value="ECO:0007669"/>
    <property type="project" value="UniProtKB-KW"/>
</dbReference>